<comment type="caution">
    <text evidence="2">The sequence shown here is derived from an EMBL/GenBank/DDBJ whole genome shotgun (WGS) entry which is preliminary data.</text>
</comment>
<dbReference type="InterPro" id="IPR011024">
    <property type="entry name" value="G_crystallin-like"/>
</dbReference>
<protein>
    <submittedName>
        <fullName evidence="2">Peptidase inhibitor family I36 protein</fullName>
    </submittedName>
</protein>
<sequence>MKLRIGGLLGALSLGAVAVLGSGSTAQAQQSDVELQRLHCTNWTFCLFQHDDYRGSSARIFLEHVPNLGSSDYRFDNKASSMSNNTGYKVTLYQYKNYGGTRYVARKQSEDKDFTNNNFDNKASSVKFQF</sequence>
<evidence type="ECO:0000256" key="1">
    <source>
        <dbReference type="SAM" id="SignalP"/>
    </source>
</evidence>
<name>A0ABS3X1G4_9ACTN</name>
<reference evidence="2 3" key="1">
    <citation type="submission" date="2021-02" db="EMBL/GenBank/DDBJ databases">
        <title>Streptomyces spirodelae sp. nov., isolated from duckweed.</title>
        <authorList>
            <person name="Saimee Y."/>
            <person name="Duangmal K."/>
        </authorList>
    </citation>
    <scope>NUCLEOTIDE SEQUENCE [LARGE SCALE GENOMIC DNA]</scope>
    <source>
        <strain evidence="2 3">DW4-2</strain>
    </source>
</reference>
<evidence type="ECO:0000313" key="2">
    <source>
        <dbReference type="EMBL" id="MBO8188917.1"/>
    </source>
</evidence>
<dbReference type="SUPFAM" id="SSF49695">
    <property type="entry name" value="gamma-Crystallin-like"/>
    <property type="match status" value="1"/>
</dbReference>
<dbReference type="Gene3D" id="2.60.20.10">
    <property type="entry name" value="Crystallins"/>
    <property type="match status" value="1"/>
</dbReference>
<feature type="chain" id="PRO_5046858021" evidence="1">
    <location>
        <begin position="29"/>
        <end position="130"/>
    </location>
</feature>
<gene>
    <name evidence="2" type="ORF">JW592_26135</name>
</gene>
<keyword evidence="1" id="KW-0732">Signal</keyword>
<proteinExistence type="predicted"/>
<keyword evidence="3" id="KW-1185">Reference proteome</keyword>
<evidence type="ECO:0000313" key="3">
    <source>
        <dbReference type="Proteomes" id="UP001518976"/>
    </source>
</evidence>
<dbReference type="Pfam" id="PF03995">
    <property type="entry name" value="Inhibitor_I36"/>
    <property type="match status" value="1"/>
</dbReference>
<dbReference type="EMBL" id="JAFFZN010000028">
    <property type="protein sequence ID" value="MBO8188917.1"/>
    <property type="molecule type" value="Genomic_DNA"/>
</dbReference>
<accession>A0ABS3X1G4</accession>
<dbReference type="RefSeq" id="WP_209267689.1">
    <property type="nucleotide sequence ID" value="NZ_JAFFZN010000028.1"/>
</dbReference>
<dbReference type="Proteomes" id="UP001518976">
    <property type="component" value="Unassembled WGS sequence"/>
</dbReference>
<feature type="signal peptide" evidence="1">
    <location>
        <begin position="1"/>
        <end position="28"/>
    </location>
</feature>
<organism evidence="2 3">
    <name type="scientific">Streptomyces spirodelae</name>
    <dbReference type="NCBI Taxonomy" id="2812904"/>
    <lineage>
        <taxon>Bacteria</taxon>
        <taxon>Bacillati</taxon>
        <taxon>Actinomycetota</taxon>
        <taxon>Actinomycetes</taxon>
        <taxon>Kitasatosporales</taxon>
        <taxon>Streptomycetaceae</taxon>
        <taxon>Streptomyces</taxon>
    </lineage>
</organism>